<organism evidence="2">
    <name type="scientific">Anguilla anguilla</name>
    <name type="common">European freshwater eel</name>
    <name type="synonym">Muraena anguilla</name>
    <dbReference type="NCBI Taxonomy" id="7936"/>
    <lineage>
        <taxon>Eukaryota</taxon>
        <taxon>Metazoa</taxon>
        <taxon>Chordata</taxon>
        <taxon>Craniata</taxon>
        <taxon>Vertebrata</taxon>
        <taxon>Euteleostomi</taxon>
        <taxon>Actinopterygii</taxon>
        <taxon>Neopterygii</taxon>
        <taxon>Teleostei</taxon>
        <taxon>Anguilliformes</taxon>
        <taxon>Anguillidae</taxon>
        <taxon>Anguilla</taxon>
    </lineage>
</organism>
<accession>A0A0E9VB28</accession>
<evidence type="ECO:0000313" key="2">
    <source>
        <dbReference type="EMBL" id="JAH74695.1"/>
    </source>
</evidence>
<dbReference type="EMBL" id="GBXM01033882">
    <property type="protein sequence ID" value="JAH74695.1"/>
    <property type="molecule type" value="Transcribed_RNA"/>
</dbReference>
<dbReference type="AlphaFoldDB" id="A0A0E9VB28"/>
<sequence length="83" mass="8982">MANMATKTSERKKKPKITKKHARALLSHNEVVRLLSHVLKVAVAQLCCLSSCDLQLVILMTPPGCASGITIVQNEETKTHCGG</sequence>
<reference evidence="2" key="1">
    <citation type="submission" date="2014-11" db="EMBL/GenBank/DDBJ databases">
        <authorList>
            <person name="Amaro Gonzalez C."/>
        </authorList>
    </citation>
    <scope>NUCLEOTIDE SEQUENCE</scope>
</reference>
<name>A0A0E9VB28_ANGAN</name>
<feature type="region of interest" description="Disordered" evidence="1">
    <location>
        <begin position="1"/>
        <end position="20"/>
    </location>
</feature>
<protein>
    <submittedName>
        <fullName evidence="2">Uncharacterized protein</fullName>
    </submittedName>
</protein>
<feature type="compositionally biased region" description="Basic residues" evidence="1">
    <location>
        <begin position="10"/>
        <end position="20"/>
    </location>
</feature>
<proteinExistence type="predicted"/>
<evidence type="ECO:0000256" key="1">
    <source>
        <dbReference type="SAM" id="MobiDB-lite"/>
    </source>
</evidence>
<reference evidence="2" key="2">
    <citation type="journal article" date="2015" name="Fish Shellfish Immunol.">
        <title>Early steps in the European eel (Anguilla anguilla)-Vibrio vulnificus interaction in the gills: Role of the RtxA13 toxin.</title>
        <authorList>
            <person name="Callol A."/>
            <person name="Pajuelo D."/>
            <person name="Ebbesson L."/>
            <person name="Teles M."/>
            <person name="MacKenzie S."/>
            <person name="Amaro C."/>
        </authorList>
    </citation>
    <scope>NUCLEOTIDE SEQUENCE</scope>
</reference>